<gene>
    <name evidence="2" type="ORF">Vbra_7232</name>
</gene>
<organism evidence="2 3">
    <name type="scientific">Vitrella brassicaformis (strain CCMP3155)</name>
    <dbReference type="NCBI Taxonomy" id="1169540"/>
    <lineage>
        <taxon>Eukaryota</taxon>
        <taxon>Sar</taxon>
        <taxon>Alveolata</taxon>
        <taxon>Colpodellida</taxon>
        <taxon>Vitrellaceae</taxon>
        <taxon>Vitrella</taxon>
    </lineage>
</organism>
<sequence length="182" mass="19460">MRLFALIVVAAGLVGLTSLPTTHASDGVGVHDRVNIASVAAENDSGVEDHTQHGVAGIVFREKDLTVTASDVRIVAETYSKLRGLQDSEFERPSGGACRCDPGACKNEEGDYTKYTFDDAKGKKKEMHKKCADKCLDTPSCTGYEINHKKGDCEVHTGVISTVNKKAWDAVCVVRKTADGGS</sequence>
<evidence type="ECO:0000256" key="1">
    <source>
        <dbReference type="SAM" id="SignalP"/>
    </source>
</evidence>
<dbReference type="Proteomes" id="UP000041254">
    <property type="component" value="Unassembled WGS sequence"/>
</dbReference>
<feature type="signal peptide" evidence="1">
    <location>
        <begin position="1"/>
        <end position="24"/>
    </location>
</feature>
<keyword evidence="1" id="KW-0732">Signal</keyword>
<evidence type="ECO:0000313" key="2">
    <source>
        <dbReference type="EMBL" id="CEL94256.1"/>
    </source>
</evidence>
<keyword evidence="3" id="KW-1185">Reference proteome</keyword>
<evidence type="ECO:0000313" key="3">
    <source>
        <dbReference type="Proteomes" id="UP000041254"/>
    </source>
</evidence>
<name>A0A0G4EFH3_VITBC</name>
<dbReference type="VEuPathDB" id="CryptoDB:Vbra_7232"/>
<proteinExistence type="predicted"/>
<feature type="chain" id="PRO_5005187679" description="Apple domain-containing protein" evidence="1">
    <location>
        <begin position="25"/>
        <end position="182"/>
    </location>
</feature>
<dbReference type="InParanoid" id="A0A0G4EFH3"/>
<evidence type="ECO:0008006" key="4">
    <source>
        <dbReference type="Google" id="ProtNLM"/>
    </source>
</evidence>
<protein>
    <recommendedName>
        <fullName evidence="4">Apple domain-containing protein</fullName>
    </recommendedName>
</protein>
<accession>A0A0G4EFH3</accession>
<dbReference type="AlphaFoldDB" id="A0A0G4EFH3"/>
<dbReference type="EMBL" id="CDMY01000212">
    <property type="protein sequence ID" value="CEL94256.1"/>
    <property type="molecule type" value="Genomic_DNA"/>
</dbReference>
<reference evidence="2 3" key="1">
    <citation type="submission" date="2014-11" db="EMBL/GenBank/DDBJ databases">
        <authorList>
            <person name="Zhu J."/>
            <person name="Qi W."/>
            <person name="Song R."/>
        </authorList>
    </citation>
    <scope>NUCLEOTIDE SEQUENCE [LARGE SCALE GENOMIC DNA]</scope>
</reference>